<proteinExistence type="predicted"/>
<feature type="domain" description="MobA-like NTP transferase" evidence="1">
    <location>
        <begin position="8"/>
        <end position="162"/>
    </location>
</feature>
<protein>
    <submittedName>
        <fullName evidence="2">Nicotine blue oxidoreductase</fullName>
    </submittedName>
</protein>
<dbReference type="Gene3D" id="3.90.550.10">
    <property type="entry name" value="Spore Coat Polysaccharide Biosynthesis Protein SpsA, Chain A"/>
    <property type="match status" value="1"/>
</dbReference>
<keyword evidence="3" id="KW-1185">Reference proteome</keyword>
<dbReference type="SUPFAM" id="SSF53448">
    <property type="entry name" value="Nucleotide-diphospho-sugar transferases"/>
    <property type="match status" value="1"/>
</dbReference>
<dbReference type="InterPro" id="IPR029044">
    <property type="entry name" value="Nucleotide-diphossugar_trans"/>
</dbReference>
<dbReference type="PANTHER" id="PTHR43777">
    <property type="entry name" value="MOLYBDENUM COFACTOR CYTIDYLYLTRANSFERASE"/>
    <property type="match status" value="1"/>
</dbReference>
<dbReference type="RefSeq" id="WP_106537054.1">
    <property type="nucleotide sequence ID" value="NZ_ML142900.1"/>
</dbReference>
<dbReference type="EMBL" id="PYGE01000006">
    <property type="protein sequence ID" value="PSL04017.1"/>
    <property type="molecule type" value="Genomic_DNA"/>
</dbReference>
<evidence type="ECO:0000313" key="3">
    <source>
        <dbReference type="Proteomes" id="UP000243528"/>
    </source>
</evidence>
<dbReference type="CDD" id="cd04182">
    <property type="entry name" value="GT_2_like_f"/>
    <property type="match status" value="1"/>
</dbReference>
<organism evidence="2 3">
    <name type="scientific">Haloactinopolyspora alba</name>
    <dbReference type="NCBI Taxonomy" id="648780"/>
    <lineage>
        <taxon>Bacteria</taxon>
        <taxon>Bacillati</taxon>
        <taxon>Actinomycetota</taxon>
        <taxon>Actinomycetes</taxon>
        <taxon>Jiangellales</taxon>
        <taxon>Jiangellaceae</taxon>
        <taxon>Haloactinopolyspora</taxon>
    </lineage>
</organism>
<dbReference type="Proteomes" id="UP000243528">
    <property type="component" value="Unassembled WGS sequence"/>
</dbReference>
<evidence type="ECO:0000313" key="2">
    <source>
        <dbReference type="EMBL" id="PSL04017.1"/>
    </source>
</evidence>
<dbReference type="AlphaFoldDB" id="A0A2P8E3L5"/>
<accession>A0A2P8E3L5</accession>
<gene>
    <name evidence="2" type="ORF">CLV30_10619</name>
</gene>
<comment type="caution">
    <text evidence="2">The sequence shown here is derived from an EMBL/GenBank/DDBJ whole genome shotgun (WGS) entry which is preliminary data.</text>
</comment>
<sequence length="189" mass="19551">MTAAPAAGLVLAAGEGRRFGAPKATVELDGERLVDRAVRLLADGGCRPVVVVDGAVPLTVRGARVVHHEDWSSGMGSSLRAGLEALRAEATGAVVVVLVDQPWLGPESVRRLRAARAGGAFVAVATYGGQRGNPVLLAREVWDDVAALAQGDVGARAFMTARPELVTSVACDDTGRPDDVDVPEDLPGR</sequence>
<dbReference type="PANTHER" id="PTHR43777:SF1">
    <property type="entry name" value="MOLYBDENUM COFACTOR CYTIDYLYLTRANSFERASE"/>
    <property type="match status" value="1"/>
</dbReference>
<dbReference type="InterPro" id="IPR025877">
    <property type="entry name" value="MobA-like_NTP_Trfase"/>
</dbReference>
<name>A0A2P8E3L5_9ACTN</name>
<reference evidence="2 3" key="1">
    <citation type="submission" date="2018-03" db="EMBL/GenBank/DDBJ databases">
        <title>Genomic Encyclopedia of Archaeal and Bacterial Type Strains, Phase II (KMG-II): from individual species to whole genera.</title>
        <authorList>
            <person name="Goeker M."/>
        </authorList>
    </citation>
    <scope>NUCLEOTIDE SEQUENCE [LARGE SCALE GENOMIC DNA]</scope>
    <source>
        <strain evidence="2 3">DSM 45211</strain>
    </source>
</reference>
<dbReference type="GO" id="GO:0016779">
    <property type="term" value="F:nucleotidyltransferase activity"/>
    <property type="evidence" value="ECO:0007669"/>
    <property type="project" value="UniProtKB-ARBA"/>
</dbReference>
<dbReference type="OrthoDB" id="4427994at2"/>
<dbReference type="Pfam" id="PF12804">
    <property type="entry name" value="NTP_transf_3"/>
    <property type="match status" value="1"/>
</dbReference>
<evidence type="ECO:0000259" key="1">
    <source>
        <dbReference type="Pfam" id="PF12804"/>
    </source>
</evidence>